<dbReference type="Proteomes" id="UP001155586">
    <property type="component" value="Unassembled WGS sequence"/>
</dbReference>
<evidence type="ECO:0000313" key="1">
    <source>
        <dbReference type="EMBL" id="MCW8334879.1"/>
    </source>
</evidence>
<dbReference type="RefSeq" id="WP_265688203.1">
    <property type="nucleotide sequence ID" value="NZ_JAKRRX010000079.1"/>
</dbReference>
<dbReference type="EMBL" id="JAKRRX010000079">
    <property type="protein sequence ID" value="MCW8334879.1"/>
    <property type="molecule type" value="Genomic_DNA"/>
</dbReference>
<accession>A0A9X3CFF0</accession>
<dbReference type="AlphaFoldDB" id="A0A9X3CFF0"/>
<keyword evidence="2" id="KW-1185">Reference proteome</keyword>
<reference evidence="1" key="1">
    <citation type="submission" date="2022-02" db="EMBL/GenBank/DDBJ databases">
        <title>Vibrio sp. nov., a new bacterium isolated from Bohai sea, China.</title>
        <authorList>
            <person name="Yuan Y."/>
        </authorList>
    </citation>
    <scope>NUCLEOTIDE SEQUENCE</scope>
    <source>
        <strain evidence="1">DBSS07</strain>
    </source>
</reference>
<gene>
    <name evidence="1" type="ORF">MD483_13720</name>
</gene>
<sequence length="167" mass="18912">MSTPEIARLKNNWLFDHVNVKFPTKESLQGKVLYQARMDTATYEHYLEVGEQPNGFSLDDIYLVDFHRLTVMFALLQGQQWGSEEEKSAILEFFTQIIFSPPCDLFVGFKDGQPFSTAIVTKHHSTALVSDVFCVGKATDKHFVSAVLEKAKVSASDYDEILIEVVE</sequence>
<protein>
    <submittedName>
        <fullName evidence="1">Flavodoxin</fullName>
    </submittedName>
</protein>
<organism evidence="1 2">
    <name type="scientific">Vibrio paucivorans</name>
    <dbReference type="NCBI Taxonomy" id="2829489"/>
    <lineage>
        <taxon>Bacteria</taxon>
        <taxon>Pseudomonadati</taxon>
        <taxon>Pseudomonadota</taxon>
        <taxon>Gammaproteobacteria</taxon>
        <taxon>Vibrionales</taxon>
        <taxon>Vibrionaceae</taxon>
        <taxon>Vibrio</taxon>
    </lineage>
</organism>
<name>A0A9X3CFF0_9VIBR</name>
<comment type="caution">
    <text evidence="1">The sequence shown here is derived from an EMBL/GenBank/DDBJ whole genome shotgun (WGS) entry which is preliminary data.</text>
</comment>
<evidence type="ECO:0000313" key="2">
    <source>
        <dbReference type="Proteomes" id="UP001155586"/>
    </source>
</evidence>
<proteinExistence type="predicted"/>